<dbReference type="Pfam" id="PF00175">
    <property type="entry name" value="NAD_binding_1"/>
    <property type="match status" value="1"/>
</dbReference>
<dbReference type="SUPFAM" id="SSF52343">
    <property type="entry name" value="Ferredoxin reductase-like, C-terminal NADP-linked domain"/>
    <property type="match status" value="1"/>
</dbReference>
<dbReference type="PROSITE" id="PS51085">
    <property type="entry name" value="2FE2S_FER_2"/>
    <property type="match status" value="2"/>
</dbReference>
<evidence type="ECO:0000313" key="6">
    <source>
        <dbReference type="Proteomes" id="UP000001192"/>
    </source>
</evidence>
<dbReference type="RefSeq" id="WP_012404176.1">
    <property type="nucleotide sequence ID" value="NC_010623.1"/>
</dbReference>
<evidence type="ECO:0000313" key="5">
    <source>
        <dbReference type="EMBL" id="ACC74010.1"/>
    </source>
</evidence>
<dbReference type="Gene3D" id="2.40.30.10">
    <property type="entry name" value="Translation factors"/>
    <property type="match status" value="1"/>
</dbReference>
<dbReference type="InterPro" id="IPR008333">
    <property type="entry name" value="Cbr1-like_FAD-bd_dom"/>
</dbReference>
<feature type="domain" description="2Fe-2S ferredoxin-type" evidence="3">
    <location>
        <begin position="352"/>
        <end position="451"/>
    </location>
</feature>
<dbReference type="PROSITE" id="PS00197">
    <property type="entry name" value="2FE2S_FER_1"/>
    <property type="match status" value="1"/>
</dbReference>
<dbReference type="InterPro" id="IPR006058">
    <property type="entry name" value="2Fe2S_fd_BS"/>
</dbReference>
<dbReference type="InterPro" id="IPR001041">
    <property type="entry name" value="2Fe-2S_ferredoxin-type"/>
</dbReference>
<dbReference type="InterPro" id="IPR012675">
    <property type="entry name" value="Beta-grasp_dom_sf"/>
</dbReference>
<evidence type="ECO:0000259" key="4">
    <source>
        <dbReference type="PROSITE" id="PS51384"/>
    </source>
</evidence>
<accession>B2JSJ0</accession>
<dbReference type="AlphaFoldDB" id="B2JSJ0"/>
<dbReference type="InterPro" id="IPR039261">
    <property type="entry name" value="FNR_nucleotide-bd"/>
</dbReference>
<dbReference type="GO" id="GO:0016491">
    <property type="term" value="F:oxidoreductase activity"/>
    <property type="evidence" value="ECO:0007669"/>
    <property type="project" value="InterPro"/>
</dbReference>
<dbReference type="Gene3D" id="3.40.50.80">
    <property type="entry name" value="Nucleotide-binding domain of ferredoxin-NADP reductase (FNR) module"/>
    <property type="match status" value="1"/>
</dbReference>
<dbReference type="PROSITE" id="PS51384">
    <property type="entry name" value="FAD_FR"/>
    <property type="match status" value="1"/>
</dbReference>
<dbReference type="PANTHER" id="PTHR47354">
    <property type="entry name" value="NADH OXIDOREDUCTASE HCR"/>
    <property type="match status" value="1"/>
</dbReference>
<organism evidence="5 6">
    <name type="scientific">Paraburkholderia phymatum (strain DSM 17167 / CIP 108236 / LMG 21445 / STM815)</name>
    <name type="common">Burkholderia phymatum</name>
    <dbReference type="NCBI Taxonomy" id="391038"/>
    <lineage>
        <taxon>Bacteria</taxon>
        <taxon>Pseudomonadati</taxon>
        <taxon>Pseudomonadota</taxon>
        <taxon>Betaproteobacteria</taxon>
        <taxon>Burkholderiales</taxon>
        <taxon>Burkholderiaceae</taxon>
        <taxon>Paraburkholderia</taxon>
    </lineage>
</organism>
<comment type="cofactor">
    <cofactor evidence="1">
        <name>FAD</name>
        <dbReference type="ChEBI" id="CHEBI:57692"/>
    </cofactor>
</comment>
<dbReference type="SUPFAM" id="SSF63380">
    <property type="entry name" value="Riboflavin synthase domain-like"/>
    <property type="match status" value="1"/>
</dbReference>
<dbReference type="InterPro" id="IPR050415">
    <property type="entry name" value="MRET"/>
</dbReference>
<keyword evidence="2" id="KW-0479">Metal-binding</keyword>
<dbReference type="GO" id="GO:0051537">
    <property type="term" value="F:2 iron, 2 sulfur cluster binding"/>
    <property type="evidence" value="ECO:0007669"/>
    <property type="project" value="UniProtKB-KW"/>
</dbReference>
<sequence>MFLIWTGEPCIAMKLSNIRNETLFDARATIDIVSASMQAGCAIDHSCRRGICGQCNGLVLDGTFSVGIHGDTQTVSKDGNPASVLMCQTFPRSDLTIDCREKQEGTLTRPAQIDNISFPTPEVAVVDLKLMDEEPFDFKAGQFVAIRWTGDRSKYFSLASRDCEKGRIQLHIRRQKFGEFTTWLFENAQRGDILGLDGPFGTFTWSTPNQRPVILLATGTGFSPIKSLVETHQLWNRTAPVYLYWGGFTEQDIYQTELAQQWSAAGTDFHFVPVLAAPTAKDWSGRMGYLQECVAEDHQSLVEFDVYACGSPAMIEAARKKLVEERGLIPDRFFTDSFNSTRPLASNSSPLTDVSVSFEGQMQGRIHAETGQTLLQVLLRAGLNLDHYCGGGAVCGTCKVRVEPPLLDGMNEDEADLLECLESSSEGHRLACQMALCQQVGSHTIHLPGSPGRVSGLED</sequence>
<evidence type="ECO:0000259" key="3">
    <source>
        <dbReference type="PROSITE" id="PS51085"/>
    </source>
</evidence>
<dbReference type="Proteomes" id="UP000001192">
    <property type="component" value="Chromosome 2"/>
</dbReference>
<dbReference type="Pfam" id="PF00970">
    <property type="entry name" value="FAD_binding_6"/>
    <property type="match status" value="1"/>
</dbReference>
<keyword evidence="6" id="KW-1185">Reference proteome</keyword>
<keyword evidence="2" id="KW-0001">2Fe-2S</keyword>
<proteinExistence type="predicted"/>
<dbReference type="InterPro" id="IPR001433">
    <property type="entry name" value="OxRdtase_FAD/NAD-bd"/>
</dbReference>
<dbReference type="InterPro" id="IPR017927">
    <property type="entry name" value="FAD-bd_FR_type"/>
</dbReference>
<keyword evidence="2" id="KW-0411">Iron-sulfur</keyword>
<dbReference type="STRING" id="391038.Bphy_4909"/>
<dbReference type="CDD" id="cd06189">
    <property type="entry name" value="flavin_oxioreductase"/>
    <property type="match status" value="1"/>
</dbReference>
<dbReference type="PRINTS" id="PR00410">
    <property type="entry name" value="PHEHYDRXLASE"/>
</dbReference>
<reference evidence="6" key="1">
    <citation type="journal article" date="2014" name="Stand. Genomic Sci.">
        <title>Complete genome sequence of Burkholderia phymatum STM815(T), a broad host range and efficient nitrogen-fixing symbiont of Mimosa species.</title>
        <authorList>
            <person name="Moulin L."/>
            <person name="Klonowska A."/>
            <person name="Caroline B."/>
            <person name="Booth K."/>
            <person name="Vriezen J.A."/>
            <person name="Melkonian R."/>
            <person name="James E.K."/>
            <person name="Young J.P."/>
            <person name="Bena G."/>
            <person name="Hauser L."/>
            <person name="Land M."/>
            <person name="Kyrpides N."/>
            <person name="Bruce D."/>
            <person name="Chain P."/>
            <person name="Copeland A."/>
            <person name="Pitluck S."/>
            <person name="Woyke T."/>
            <person name="Lizotte-Waniewski M."/>
            <person name="Bristow J."/>
            <person name="Riley M."/>
        </authorList>
    </citation>
    <scope>NUCLEOTIDE SEQUENCE [LARGE SCALE GENOMIC DNA]</scope>
    <source>
        <strain evidence="6">DSM 17167 / CIP 108236 / LMG 21445 / STM815</strain>
    </source>
</reference>
<protein>
    <submittedName>
        <fullName evidence="5">Oxidoreductase FAD/NAD(P)-binding domain protein</fullName>
    </submittedName>
</protein>
<dbReference type="eggNOG" id="COG0543">
    <property type="taxonomic scope" value="Bacteria"/>
</dbReference>
<evidence type="ECO:0000256" key="2">
    <source>
        <dbReference type="ARBA" id="ARBA00022714"/>
    </source>
</evidence>
<dbReference type="CDD" id="cd00207">
    <property type="entry name" value="fer2"/>
    <property type="match status" value="2"/>
</dbReference>
<dbReference type="PANTHER" id="PTHR47354:SF5">
    <property type="entry name" value="PROTEIN RFBI"/>
    <property type="match status" value="1"/>
</dbReference>
<dbReference type="Pfam" id="PF00111">
    <property type="entry name" value="Fer2"/>
    <property type="match status" value="2"/>
</dbReference>
<name>B2JSJ0_PARP8</name>
<dbReference type="InterPro" id="IPR036010">
    <property type="entry name" value="2Fe-2S_ferredoxin-like_sf"/>
</dbReference>
<dbReference type="HOGENOM" id="CLU_003827_7_0_4"/>
<feature type="domain" description="FAD-binding FR-type" evidence="4">
    <location>
        <begin position="100"/>
        <end position="206"/>
    </location>
</feature>
<dbReference type="OrthoDB" id="9806195at2"/>
<dbReference type="SUPFAM" id="SSF54292">
    <property type="entry name" value="2Fe-2S ferredoxin-like"/>
    <property type="match status" value="2"/>
</dbReference>
<dbReference type="Gene3D" id="3.10.20.30">
    <property type="match status" value="2"/>
</dbReference>
<evidence type="ECO:0000256" key="1">
    <source>
        <dbReference type="ARBA" id="ARBA00001974"/>
    </source>
</evidence>
<gene>
    <name evidence="5" type="ordered locus">Bphy_4909</name>
</gene>
<dbReference type="InterPro" id="IPR017938">
    <property type="entry name" value="Riboflavin_synthase-like_b-brl"/>
</dbReference>
<dbReference type="EMBL" id="CP001044">
    <property type="protein sequence ID" value="ACC74010.1"/>
    <property type="molecule type" value="Genomic_DNA"/>
</dbReference>
<dbReference type="KEGG" id="bph:Bphy_4909"/>
<keyword evidence="2" id="KW-0408">Iron</keyword>
<feature type="domain" description="2Fe-2S ferredoxin-type" evidence="3">
    <location>
        <begin position="9"/>
        <end position="103"/>
    </location>
</feature>